<sequence length="115" mass="13026">MLSQFVLKTKNETCSYKTSIKPEASHLIHTPVLCMVSILKFLQMVFFWVFIIISNALINDSNLFHLFLHSQSSLLLLLQHGILLVSTLPSCSKRVMVLNFTLSSPGLYSCNHIQT</sequence>
<evidence type="ECO:0000313" key="2">
    <source>
        <dbReference type="EMBL" id="MBX31142.1"/>
    </source>
</evidence>
<accession>A0A2P2MLU9</accession>
<protein>
    <submittedName>
        <fullName evidence="2">Uncharacterized protein</fullName>
    </submittedName>
</protein>
<proteinExistence type="predicted"/>
<evidence type="ECO:0000256" key="1">
    <source>
        <dbReference type="SAM" id="Phobius"/>
    </source>
</evidence>
<keyword evidence="1" id="KW-0812">Transmembrane</keyword>
<organism evidence="2">
    <name type="scientific">Rhizophora mucronata</name>
    <name type="common">Asiatic mangrove</name>
    <dbReference type="NCBI Taxonomy" id="61149"/>
    <lineage>
        <taxon>Eukaryota</taxon>
        <taxon>Viridiplantae</taxon>
        <taxon>Streptophyta</taxon>
        <taxon>Embryophyta</taxon>
        <taxon>Tracheophyta</taxon>
        <taxon>Spermatophyta</taxon>
        <taxon>Magnoliopsida</taxon>
        <taxon>eudicotyledons</taxon>
        <taxon>Gunneridae</taxon>
        <taxon>Pentapetalae</taxon>
        <taxon>rosids</taxon>
        <taxon>fabids</taxon>
        <taxon>Malpighiales</taxon>
        <taxon>Rhizophoraceae</taxon>
        <taxon>Rhizophora</taxon>
    </lineage>
</organism>
<keyword evidence="1" id="KW-1133">Transmembrane helix</keyword>
<name>A0A2P2MLU9_RHIMU</name>
<dbReference type="EMBL" id="GGEC01050658">
    <property type="protein sequence ID" value="MBX31142.1"/>
    <property type="molecule type" value="Transcribed_RNA"/>
</dbReference>
<dbReference type="AlphaFoldDB" id="A0A2P2MLU9"/>
<keyword evidence="1" id="KW-0472">Membrane</keyword>
<feature type="transmembrane region" description="Helical" evidence="1">
    <location>
        <begin position="32"/>
        <end position="58"/>
    </location>
</feature>
<reference evidence="2" key="1">
    <citation type="submission" date="2018-02" db="EMBL/GenBank/DDBJ databases">
        <title>Rhizophora mucronata_Transcriptome.</title>
        <authorList>
            <person name="Meera S.P."/>
            <person name="Sreeshan A."/>
            <person name="Augustine A."/>
        </authorList>
    </citation>
    <scope>NUCLEOTIDE SEQUENCE</scope>
    <source>
        <tissue evidence="2">Leaf</tissue>
    </source>
</reference>